<name>A0ABZ0W5Y4_9BACT</name>
<keyword evidence="2" id="KW-1185">Reference proteome</keyword>
<evidence type="ECO:0000313" key="1">
    <source>
        <dbReference type="EMBL" id="WQD38647.1"/>
    </source>
</evidence>
<accession>A0ABZ0W5Y4</accession>
<dbReference type="RefSeq" id="WP_245957743.1">
    <property type="nucleotide sequence ID" value="NZ_CP139960.1"/>
</dbReference>
<dbReference type="Proteomes" id="UP001325680">
    <property type="component" value="Chromosome"/>
</dbReference>
<organism evidence="1 2">
    <name type="scientific">Niabella yanshanensis</name>
    <dbReference type="NCBI Taxonomy" id="577386"/>
    <lineage>
        <taxon>Bacteria</taxon>
        <taxon>Pseudomonadati</taxon>
        <taxon>Bacteroidota</taxon>
        <taxon>Chitinophagia</taxon>
        <taxon>Chitinophagales</taxon>
        <taxon>Chitinophagaceae</taxon>
        <taxon>Niabella</taxon>
    </lineage>
</organism>
<reference evidence="1 2" key="1">
    <citation type="submission" date="2023-12" db="EMBL/GenBank/DDBJ databases">
        <title>Genome sequencing and assembly of bacterial species from a model synthetic community.</title>
        <authorList>
            <person name="Hogle S.L."/>
        </authorList>
    </citation>
    <scope>NUCLEOTIDE SEQUENCE [LARGE SCALE GENOMIC DNA]</scope>
    <source>
        <strain evidence="1 2">HAMBI_3031</strain>
    </source>
</reference>
<gene>
    <name evidence="1" type="ORF">U0035_00615</name>
</gene>
<dbReference type="EMBL" id="CP139960">
    <property type="protein sequence ID" value="WQD38647.1"/>
    <property type="molecule type" value="Genomic_DNA"/>
</dbReference>
<evidence type="ECO:0000313" key="2">
    <source>
        <dbReference type="Proteomes" id="UP001325680"/>
    </source>
</evidence>
<protein>
    <submittedName>
        <fullName evidence="1">Uncharacterized protein</fullName>
    </submittedName>
</protein>
<proteinExistence type="predicted"/>
<sequence>MTIMIVSCGNKKKKMAGEDDVNLQDFVDFFPEAQLPFIYADTALYAKTDDSLLISADIFNEFTPDSILSATFGADKPNLYAIGKFSEKEGIVYLMSKAATAKNKAMFISAYNNKNEFIAAMQVMKSQKEKGISTLVTIDKLFNINKKTIKKLPNGVEISGDDIYVLNSAARKFMLIMTDALGDDAEVINPIDTLSRNYKYAGDYGVGSRNIISIRDNIKPGRVQFYIHLEEKNSQCSGELKGEANITSDNTIIYKKPGDPCALQFEFDKNGVTLKELEGCGSRMGALDCTFNGKYPKKKASKK</sequence>